<protein>
    <submittedName>
        <fullName evidence="2">Uncharacterized protein</fullName>
    </submittedName>
</protein>
<dbReference type="Proteomes" id="UP001324634">
    <property type="component" value="Chromosome"/>
</dbReference>
<organism evidence="2 3">
    <name type="scientific">Peredibacter starrii</name>
    <dbReference type="NCBI Taxonomy" id="28202"/>
    <lineage>
        <taxon>Bacteria</taxon>
        <taxon>Pseudomonadati</taxon>
        <taxon>Bdellovibrionota</taxon>
        <taxon>Bacteriovoracia</taxon>
        <taxon>Bacteriovoracales</taxon>
        <taxon>Bacteriovoracaceae</taxon>
        <taxon>Peredibacter</taxon>
    </lineage>
</organism>
<feature type="chain" id="PRO_5043321038" evidence="1">
    <location>
        <begin position="23"/>
        <end position="575"/>
    </location>
</feature>
<evidence type="ECO:0000256" key="1">
    <source>
        <dbReference type="SAM" id="SignalP"/>
    </source>
</evidence>
<sequence>MKKTKKLLPLVVLITLSQAASALELPVVSKYSEAEQAQIWVKAKADQVPAALMGNEVVGDPTYAYSKTFPKSFLQESMFVVCYQDCNNKDTLKLKNGEISNKDDWNVIEQANVYFWVNRYFDFVESKLNFRLDKHLRVMTNRDVREDGKKLTNNAFFNPQDTTLSFLPANKNLLFKLMAGKINRSGFDPSVIAHEASHYLFQHLYPNAVNDEISGLNEGFADYIANIFLDNPKIGMVMLQGKPLRDASSMVASNRTPKVYSPGMEVHDLGERVSYALWETRKLTQNKEEYDRLVIDAVLDLNKNPYNAVHDFKEKMLARIETLLDSSAMSEARATWNLSLEGKAIKLANTNFLSSSIPSQSYIGFKVRETLTEEMAKTYGVARVHENNFSLLKTVKISDTQFAILAAKESEDVSTPYWIALDAERGNYLGFYSLDKKLVTDHKETEEVSRLAKMAAQSSSLAQDFVSKLVNFVQLKDNKGQLAMAYKLKSLTEKDATLTFNGERLSGKAVEMEVKRKMLVAILGVPAVDKITLYTVPTLIDSLPQLNGQTVIGYKLQLPDGTETEMSLDKYVSKK</sequence>
<reference evidence="2 3" key="1">
    <citation type="submission" date="2023-11" db="EMBL/GenBank/DDBJ databases">
        <title>Peredibacter starrii A3.12.</title>
        <authorList>
            <person name="Mitchell R.J."/>
        </authorList>
    </citation>
    <scope>NUCLEOTIDE SEQUENCE [LARGE SCALE GENOMIC DNA]</scope>
    <source>
        <strain evidence="2 3">A3.12</strain>
    </source>
</reference>
<proteinExistence type="predicted"/>
<accession>A0AAX4HUM1</accession>
<name>A0AAX4HUM1_9BACT</name>
<keyword evidence="3" id="KW-1185">Reference proteome</keyword>
<evidence type="ECO:0000313" key="3">
    <source>
        <dbReference type="Proteomes" id="UP001324634"/>
    </source>
</evidence>
<dbReference type="AlphaFoldDB" id="A0AAX4HUM1"/>
<dbReference type="RefSeq" id="WP_321399662.1">
    <property type="nucleotide sequence ID" value="NZ_CP139487.1"/>
</dbReference>
<dbReference type="KEGG" id="psti:SOO65_09335"/>
<evidence type="ECO:0000313" key="2">
    <source>
        <dbReference type="EMBL" id="WPU66952.1"/>
    </source>
</evidence>
<keyword evidence="1" id="KW-0732">Signal</keyword>
<feature type="signal peptide" evidence="1">
    <location>
        <begin position="1"/>
        <end position="22"/>
    </location>
</feature>
<dbReference type="SUPFAM" id="SSF55486">
    <property type="entry name" value="Metalloproteases ('zincins'), catalytic domain"/>
    <property type="match status" value="1"/>
</dbReference>
<dbReference type="EMBL" id="CP139487">
    <property type="protein sequence ID" value="WPU66952.1"/>
    <property type="molecule type" value="Genomic_DNA"/>
</dbReference>
<gene>
    <name evidence="2" type="ORF">SOO65_09335</name>
</gene>